<evidence type="ECO:0000256" key="1">
    <source>
        <dbReference type="SAM" id="Coils"/>
    </source>
</evidence>
<keyword evidence="2" id="KW-0732">Signal</keyword>
<protein>
    <submittedName>
        <fullName evidence="4">Uncharacterized protein DUF4124</fullName>
    </submittedName>
</protein>
<evidence type="ECO:0000256" key="2">
    <source>
        <dbReference type="SAM" id="SignalP"/>
    </source>
</evidence>
<dbReference type="OrthoDB" id="7064973at2"/>
<dbReference type="AlphaFoldDB" id="A0A4R1F3C2"/>
<organism evidence="4 5">
    <name type="scientific">Cocleimonas flava</name>
    <dbReference type="NCBI Taxonomy" id="634765"/>
    <lineage>
        <taxon>Bacteria</taxon>
        <taxon>Pseudomonadati</taxon>
        <taxon>Pseudomonadota</taxon>
        <taxon>Gammaproteobacteria</taxon>
        <taxon>Thiotrichales</taxon>
        <taxon>Thiotrichaceae</taxon>
        <taxon>Cocleimonas</taxon>
    </lineage>
</organism>
<keyword evidence="1" id="KW-0175">Coiled coil</keyword>
<accession>A0A4R1F3C2</accession>
<evidence type="ECO:0000259" key="3">
    <source>
        <dbReference type="Pfam" id="PF13511"/>
    </source>
</evidence>
<dbReference type="Pfam" id="PF13511">
    <property type="entry name" value="DUF4124"/>
    <property type="match status" value="1"/>
</dbReference>
<dbReference type="Proteomes" id="UP000294887">
    <property type="component" value="Unassembled WGS sequence"/>
</dbReference>
<sequence>MKKIVVLGSVLLITLSAQAGLYRWVDDAGNVHFSDKVPAAASTKTHSKLNKTGDVTKTVDPASIQNEIDLEKIAANEKAKKEEIQRIKQEALDIVYKRDDYLLATYENEDELKHSFESKIKMLKGNSRILEAQNNVLTKKIANLEKKVTKVTHKDTLLTLAGKIVNINKTIVQYKQALEENETQIAKLNSDYKTDLERFKELTK</sequence>
<name>A0A4R1F3C2_9GAMM</name>
<feature type="signal peptide" evidence="2">
    <location>
        <begin position="1"/>
        <end position="19"/>
    </location>
</feature>
<dbReference type="InterPro" id="IPR025392">
    <property type="entry name" value="DUF4124"/>
</dbReference>
<evidence type="ECO:0000313" key="4">
    <source>
        <dbReference type="EMBL" id="TCJ86919.1"/>
    </source>
</evidence>
<comment type="caution">
    <text evidence="4">The sequence shown here is derived from an EMBL/GenBank/DDBJ whole genome shotgun (WGS) entry which is preliminary data.</text>
</comment>
<reference evidence="4 5" key="1">
    <citation type="submission" date="2019-03" db="EMBL/GenBank/DDBJ databases">
        <title>Genomic Encyclopedia of Type Strains, Phase IV (KMG-IV): sequencing the most valuable type-strain genomes for metagenomic binning, comparative biology and taxonomic classification.</title>
        <authorList>
            <person name="Goeker M."/>
        </authorList>
    </citation>
    <scope>NUCLEOTIDE SEQUENCE [LARGE SCALE GENOMIC DNA]</scope>
    <source>
        <strain evidence="4 5">DSM 24830</strain>
    </source>
</reference>
<dbReference type="RefSeq" id="WP_131905245.1">
    <property type="nucleotide sequence ID" value="NZ_BAAAFU010000004.1"/>
</dbReference>
<feature type="coiled-coil region" evidence="1">
    <location>
        <begin position="127"/>
        <end position="191"/>
    </location>
</feature>
<keyword evidence="5" id="KW-1185">Reference proteome</keyword>
<gene>
    <name evidence="4" type="ORF">EV695_1419</name>
</gene>
<feature type="chain" id="PRO_5020275025" evidence="2">
    <location>
        <begin position="20"/>
        <end position="204"/>
    </location>
</feature>
<proteinExistence type="predicted"/>
<evidence type="ECO:0000313" key="5">
    <source>
        <dbReference type="Proteomes" id="UP000294887"/>
    </source>
</evidence>
<feature type="domain" description="DUF4124" evidence="3">
    <location>
        <begin position="10"/>
        <end position="44"/>
    </location>
</feature>
<dbReference type="EMBL" id="SMFQ01000003">
    <property type="protein sequence ID" value="TCJ86919.1"/>
    <property type="molecule type" value="Genomic_DNA"/>
</dbReference>